<evidence type="ECO:0000256" key="6">
    <source>
        <dbReference type="RuleBase" id="RU003909"/>
    </source>
</evidence>
<name>A0ABD3IRZ2_EUCGL</name>
<dbReference type="SUPFAM" id="SSF55770">
    <property type="entry name" value="Profilin (actin-binding protein)"/>
    <property type="match status" value="1"/>
</dbReference>
<dbReference type="InterPro" id="IPR005455">
    <property type="entry name" value="PFN_euk"/>
</dbReference>
<organism evidence="7 8">
    <name type="scientific">Eucalyptus globulus</name>
    <name type="common">Tasmanian blue gum</name>
    <dbReference type="NCBI Taxonomy" id="34317"/>
    <lineage>
        <taxon>Eukaryota</taxon>
        <taxon>Viridiplantae</taxon>
        <taxon>Streptophyta</taxon>
        <taxon>Embryophyta</taxon>
        <taxon>Tracheophyta</taxon>
        <taxon>Spermatophyta</taxon>
        <taxon>Magnoliopsida</taxon>
        <taxon>eudicotyledons</taxon>
        <taxon>Gunneridae</taxon>
        <taxon>Pentapetalae</taxon>
        <taxon>rosids</taxon>
        <taxon>malvids</taxon>
        <taxon>Myrtales</taxon>
        <taxon>Myrtaceae</taxon>
        <taxon>Myrtoideae</taxon>
        <taxon>Eucalypteae</taxon>
        <taxon>Eucalyptus</taxon>
    </lineage>
</organism>
<keyword evidence="3" id="KW-0963">Cytoplasm</keyword>
<dbReference type="AlphaFoldDB" id="A0ABD3IRZ2"/>
<evidence type="ECO:0000256" key="3">
    <source>
        <dbReference type="ARBA" id="ARBA00022490"/>
    </source>
</evidence>
<dbReference type="Gene3D" id="3.30.450.30">
    <property type="entry name" value="Dynein light chain 2a, cytoplasmic"/>
    <property type="match status" value="1"/>
</dbReference>
<dbReference type="PANTHER" id="PTHR11604:SF49">
    <property type="entry name" value="PROFILIN-2"/>
    <property type="match status" value="1"/>
</dbReference>
<keyword evidence="4 6" id="KW-0009">Actin-binding</keyword>
<proteinExistence type="inferred from homology"/>
<dbReference type="PANTHER" id="PTHR11604">
    <property type="entry name" value="PROFILIN"/>
    <property type="match status" value="1"/>
</dbReference>
<dbReference type="Pfam" id="PF00235">
    <property type="entry name" value="Profilin"/>
    <property type="match status" value="1"/>
</dbReference>
<accession>A0ABD3IRZ2</accession>
<reference evidence="7 8" key="1">
    <citation type="submission" date="2024-11" db="EMBL/GenBank/DDBJ databases">
        <title>Chromosome-level genome assembly of Eucalyptus globulus Labill. provides insights into its genome evolution.</title>
        <authorList>
            <person name="Li X."/>
        </authorList>
    </citation>
    <scope>NUCLEOTIDE SEQUENCE [LARGE SCALE GENOMIC DNA]</scope>
    <source>
        <strain evidence="7">CL2024</strain>
        <tissue evidence="7">Fresh tender leaves</tissue>
    </source>
</reference>
<dbReference type="SMART" id="SM00392">
    <property type="entry name" value="PROF"/>
    <property type="match status" value="1"/>
</dbReference>
<dbReference type="GO" id="GO:0005856">
    <property type="term" value="C:cytoskeleton"/>
    <property type="evidence" value="ECO:0007669"/>
    <property type="project" value="UniProtKB-SubCell"/>
</dbReference>
<dbReference type="Proteomes" id="UP001634007">
    <property type="component" value="Unassembled WGS sequence"/>
</dbReference>
<dbReference type="GO" id="GO:0003779">
    <property type="term" value="F:actin binding"/>
    <property type="evidence" value="ECO:0007669"/>
    <property type="project" value="UniProtKB-KW"/>
</dbReference>
<protein>
    <recommendedName>
        <fullName evidence="6">Profilin</fullName>
    </recommendedName>
</protein>
<comment type="subcellular location">
    <subcellularLocation>
        <location evidence="1">Cytoplasm</location>
        <location evidence="1">Cytoskeleton</location>
    </subcellularLocation>
</comment>
<evidence type="ECO:0000313" key="7">
    <source>
        <dbReference type="EMBL" id="KAL3716857.1"/>
    </source>
</evidence>
<dbReference type="PRINTS" id="PR01640">
    <property type="entry name" value="PROFILINPLNT"/>
</dbReference>
<comment type="similarity">
    <text evidence="2 6">Belongs to the profilin family.</text>
</comment>
<dbReference type="EMBL" id="JBJKBG010000011">
    <property type="protein sequence ID" value="KAL3716857.1"/>
    <property type="molecule type" value="Genomic_DNA"/>
</dbReference>
<gene>
    <name evidence="7" type="ORF">ACJRO7_008436</name>
</gene>
<keyword evidence="5" id="KW-0206">Cytoskeleton</keyword>
<evidence type="ECO:0000256" key="5">
    <source>
        <dbReference type="ARBA" id="ARBA00023212"/>
    </source>
</evidence>
<evidence type="ECO:0000256" key="1">
    <source>
        <dbReference type="ARBA" id="ARBA00004245"/>
    </source>
</evidence>
<dbReference type="InterPro" id="IPR048278">
    <property type="entry name" value="PFN"/>
</dbReference>
<evidence type="ECO:0000256" key="2">
    <source>
        <dbReference type="ARBA" id="ARBA00010058"/>
    </source>
</evidence>
<dbReference type="InterPro" id="IPR036140">
    <property type="entry name" value="PFN_sf"/>
</dbReference>
<evidence type="ECO:0000256" key="4">
    <source>
        <dbReference type="ARBA" id="ARBA00023203"/>
    </source>
</evidence>
<keyword evidence="8" id="KW-1185">Reference proteome</keyword>
<evidence type="ECO:0000313" key="8">
    <source>
        <dbReference type="Proteomes" id="UP001634007"/>
    </source>
</evidence>
<comment type="caution">
    <text evidence="7">The sequence shown here is derived from an EMBL/GenBank/DDBJ whole genome shotgun (WGS) entry which is preliminary data.</text>
</comment>
<sequence>MEWEAYYEDYLMFKKMSTRNEEAATTYQAVAIIGQDGNVWAQTSDFPPSELPSCANLMNPGALTTMGLYLGAAMYVVTGVKPGDIIRAKKQTQGMTIKKTGAALVIGECRETDSQNIDPIPKRS</sequence>